<dbReference type="InterPro" id="IPR011701">
    <property type="entry name" value="MFS"/>
</dbReference>
<dbReference type="GO" id="GO:0016020">
    <property type="term" value="C:membrane"/>
    <property type="evidence" value="ECO:0007669"/>
    <property type="project" value="UniProtKB-SubCell"/>
</dbReference>
<feature type="transmembrane region" description="Helical" evidence="6">
    <location>
        <begin position="452"/>
        <end position="471"/>
    </location>
</feature>
<evidence type="ECO:0000256" key="5">
    <source>
        <dbReference type="ARBA" id="ARBA00023136"/>
    </source>
</evidence>
<evidence type="ECO:0000313" key="9">
    <source>
        <dbReference type="Proteomes" id="UP000075787"/>
    </source>
</evidence>
<dbReference type="GO" id="GO:0022857">
    <property type="term" value="F:transmembrane transporter activity"/>
    <property type="evidence" value="ECO:0007669"/>
    <property type="project" value="InterPro"/>
</dbReference>
<dbReference type="Proteomes" id="UP000075787">
    <property type="component" value="Unassembled WGS sequence"/>
</dbReference>
<reference evidence="8 9" key="1">
    <citation type="submission" date="2015-12" db="EMBL/GenBank/DDBJ databases">
        <title>Genome sequence of Tistrella mobilis MCCC 1A02139.</title>
        <authorList>
            <person name="Lu L."/>
            <person name="Lai Q."/>
            <person name="Shao Z."/>
            <person name="Qian P."/>
        </authorList>
    </citation>
    <scope>NUCLEOTIDE SEQUENCE [LARGE SCALE GENOMIC DNA]</scope>
    <source>
        <strain evidence="8 9">MCCC 1A02139</strain>
    </source>
</reference>
<evidence type="ECO:0000259" key="7">
    <source>
        <dbReference type="PROSITE" id="PS50850"/>
    </source>
</evidence>
<dbReference type="EMBL" id="LPZR01000111">
    <property type="protein sequence ID" value="KYO53613.1"/>
    <property type="molecule type" value="Genomic_DNA"/>
</dbReference>
<evidence type="ECO:0000256" key="1">
    <source>
        <dbReference type="ARBA" id="ARBA00004141"/>
    </source>
</evidence>
<keyword evidence="3 6" id="KW-0812">Transmembrane</keyword>
<accession>A0A162L7F9</accession>
<sequence>MSLATRARGPIFRLTLALALLLPVCMGIAGFLNLTALKRVDAEATVSEVTAIGGKWADRLQVAVRYGKPIEKFSGLDDLLDDVRQDIPLAGQAAVVDVKGHVLGSRGEEAAVPVVGADQGGQVVERVNAGRRWVLFPIRDAGGAVVAHLGVALPEEAHTAEIGQTVQAMVAAAAAATILGVLVTLGLGIVSARGRAADAVRLKRMRVAGIAVVVLAQAGFAAYAIGEFRSAVETAAARQGERLAASVANDLDQLINKGIALRFMGRIEDNFARLIDQVPLIGGAALVGPDGTRIAAAGVTGPDAGPVVIRDLTTVAGSGGRPAGRIEITLSGAAIADSVQSRVLDAVTLALVSAMIVGEGLIFVFAAVRGRAGAGGIADSRFARPMAFLFLLAWSLPLSFVPLAMRLLAAGDGAATSDIMMAAPVSAEMMCALVTALIAGPMADRRGWQVPVLTGFGLCVLANMVSLVVMATQTHPAAFIAARALGGLGYGFAWMGIQSHLYATTLPERRASATAGLIAGIFVGQMCGTAIGAMLAEQLGYANVFLVAALFMVMPLVVALVAVSAGRELAVETDDKPAAAAPAPAPAEAGGGWRGLLTDRTFMLVLVCSVIPFSIAQVGLLNFAVPVYLAEQGINQSDIGRVLMVNGLAVILLGPLFGRLTDKVTDKRPFIVAGSLAAAAALVVASIGGNLMALVAAVFLIGVSGSIAGGAQSAHGLQGAGVARAGIGRAVSMKRSADKFGQMLGPLIVGGLFAVVGTTAGLAATAGLMLAAGLLFLLLDRRPAPARAGEAEASS</sequence>
<dbReference type="InterPro" id="IPR020846">
    <property type="entry name" value="MFS_dom"/>
</dbReference>
<feature type="domain" description="Major facilitator superfamily (MFS) profile" evidence="7">
    <location>
        <begin position="383"/>
        <end position="784"/>
    </location>
</feature>
<feature type="transmembrane region" description="Helical" evidence="6">
    <location>
        <begin position="602"/>
        <end position="627"/>
    </location>
</feature>
<dbReference type="GeneID" id="97243589"/>
<comment type="subcellular location">
    <subcellularLocation>
        <location evidence="1">Membrane</location>
        <topology evidence="1">Multi-pass membrane protein</topology>
    </subcellularLocation>
</comment>
<feature type="transmembrane region" description="Helical" evidence="6">
    <location>
        <begin position="168"/>
        <end position="192"/>
    </location>
</feature>
<evidence type="ECO:0000313" key="8">
    <source>
        <dbReference type="EMBL" id="KYO53613.1"/>
    </source>
</evidence>
<feature type="transmembrane region" description="Helical" evidence="6">
    <location>
        <begin position="388"/>
        <end position="409"/>
    </location>
</feature>
<dbReference type="Pfam" id="PF07690">
    <property type="entry name" value="MFS_1"/>
    <property type="match status" value="1"/>
</dbReference>
<keyword evidence="2" id="KW-0813">Transport</keyword>
<dbReference type="InterPro" id="IPR050930">
    <property type="entry name" value="MFS_Vesicular_Transporter"/>
</dbReference>
<dbReference type="RefSeq" id="WP_062763542.1">
    <property type="nucleotide sequence ID" value="NZ_CP121045.1"/>
</dbReference>
<evidence type="ECO:0000256" key="6">
    <source>
        <dbReference type="SAM" id="Phobius"/>
    </source>
</evidence>
<feature type="transmembrane region" description="Helical" evidence="6">
    <location>
        <begin position="421"/>
        <end position="440"/>
    </location>
</feature>
<feature type="transmembrane region" description="Helical" evidence="6">
    <location>
        <begin position="477"/>
        <end position="497"/>
    </location>
</feature>
<gene>
    <name evidence="8" type="ORF">AUP44_26570</name>
</gene>
<comment type="caution">
    <text evidence="8">The sequence shown here is derived from an EMBL/GenBank/DDBJ whole genome shotgun (WGS) entry which is preliminary data.</text>
</comment>
<feature type="transmembrane region" description="Helical" evidence="6">
    <location>
        <begin position="517"/>
        <end position="536"/>
    </location>
</feature>
<feature type="transmembrane region" description="Helical" evidence="6">
    <location>
        <begin position="747"/>
        <end position="779"/>
    </location>
</feature>
<feature type="transmembrane region" description="Helical" evidence="6">
    <location>
        <begin position="639"/>
        <end position="658"/>
    </location>
</feature>
<evidence type="ECO:0000256" key="4">
    <source>
        <dbReference type="ARBA" id="ARBA00022989"/>
    </source>
</evidence>
<feature type="transmembrane region" description="Helical" evidence="6">
    <location>
        <begin position="346"/>
        <end position="368"/>
    </location>
</feature>
<evidence type="ECO:0000256" key="3">
    <source>
        <dbReference type="ARBA" id="ARBA00022692"/>
    </source>
</evidence>
<evidence type="ECO:0000256" key="2">
    <source>
        <dbReference type="ARBA" id="ARBA00022448"/>
    </source>
</evidence>
<dbReference type="InterPro" id="IPR036259">
    <property type="entry name" value="MFS_trans_sf"/>
</dbReference>
<dbReference type="SUPFAM" id="SSF103473">
    <property type="entry name" value="MFS general substrate transporter"/>
    <property type="match status" value="1"/>
</dbReference>
<keyword evidence="5 6" id="KW-0472">Membrane</keyword>
<dbReference type="Gene3D" id="1.20.1250.20">
    <property type="entry name" value="MFS general substrate transporter like domains"/>
    <property type="match status" value="1"/>
</dbReference>
<protein>
    <recommendedName>
        <fullName evidence="7">Major facilitator superfamily (MFS) profile domain-containing protein</fullName>
    </recommendedName>
</protein>
<dbReference type="PROSITE" id="PS50850">
    <property type="entry name" value="MFS"/>
    <property type="match status" value="1"/>
</dbReference>
<proteinExistence type="predicted"/>
<feature type="transmembrane region" description="Helical" evidence="6">
    <location>
        <begin position="542"/>
        <end position="563"/>
    </location>
</feature>
<organism evidence="8 9">
    <name type="scientific">Tistrella mobilis</name>
    <dbReference type="NCBI Taxonomy" id="171437"/>
    <lineage>
        <taxon>Bacteria</taxon>
        <taxon>Pseudomonadati</taxon>
        <taxon>Pseudomonadota</taxon>
        <taxon>Alphaproteobacteria</taxon>
        <taxon>Geminicoccales</taxon>
        <taxon>Geminicoccaceae</taxon>
        <taxon>Tistrella</taxon>
    </lineage>
</organism>
<keyword evidence="4 6" id="KW-1133">Transmembrane helix</keyword>
<feature type="transmembrane region" description="Helical" evidence="6">
    <location>
        <begin position="204"/>
        <end position="225"/>
    </location>
</feature>
<dbReference type="AlphaFoldDB" id="A0A162L7F9"/>
<name>A0A162L7F9_9PROT</name>
<dbReference type="PANTHER" id="PTHR23506">
    <property type="entry name" value="GH10249P"/>
    <property type="match status" value="1"/>
</dbReference>
<dbReference type="PANTHER" id="PTHR23506:SF23">
    <property type="entry name" value="GH10249P"/>
    <property type="match status" value="1"/>
</dbReference>
<feature type="transmembrane region" description="Helical" evidence="6">
    <location>
        <begin position="670"/>
        <end position="703"/>
    </location>
</feature>